<dbReference type="InterPro" id="IPR036390">
    <property type="entry name" value="WH_DNA-bd_sf"/>
</dbReference>
<evidence type="ECO:0000313" key="4">
    <source>
        <dbReference type="Proteomes" id="UP000199607"/>
    </source>
</evidence>
<evidence type="ECO:0000313" key="3">
    <source>
        <dbReference type="EMBL" id="SFK75320.1"/>
    </source>
</evidence>
<protein>
    <submittedName>
        <fullName evidence="3">Helix-turn-helix domain-containing protein</fullName>
    </submittedName>
</protein>
<evidence type="ECO:0000259" key="1">
    <source>
        <dbReference type="Pfam" id="PF24038"/>
    </source>
</evidence>
<feature type="domain" description="DUF7347" evidence="1">
    <location>
        <begin position="9"/>
        <end position="85"/>
    </location>
</feature>
<organism evidence="3 4">
    <name type="scientific">Halogranum rubrum</name>
    <dbReference type="NCBI Taxonomy" id="553466"/>
    <lineage>
        <taxon>Archaea</taxon>
        <taxon>Methanobacteriati</taxon>
        <taxon>Methanobacteriota</taxon>
        <taxon>Stenosarchaea group</taxon>
        <taxon>Halobacteria</taxon>
        <taxon>Halobacteriales</taxon>
        <taxon>Haloferacaceae</taxon>
    </lineage>
</organism>
<dbReference type="SUPFAM" id="SSF46785">
    <property type="entry name" value="Winged helix' DNA-binding domain"/>
    <property type="match status" value="1"/>
</dbReference>
<accession>A0A1I4C3X3</accession>
<dbReference type="RefSeq" id="WP_089866267.1">
    <property type="nucleotide sequence ID" value="NZ_FOTC01000001.1"/>
</dbReference>
<dbReference type="Proteomes" id="UP000199607">
    <property type="component" value="Unassembled WGS sequence"/>
</dbReference>
<dbReference type="InterPro" id="IPR055771">
    <property type="entry name" value="DUF7347"/>
</dbReference>
<name>A0A1I4C3X3_9EURY</name>
<dbReference type="EMBL" id="FOTC01000001">
    <property type="protein sequence ID" value="SFK75320.1"/>
    <property type="molecule type" value="Genomic_DNA"/>
</dbReference>
<sequence>MTLDTTTAPEEVFALLGNDLRMRILQALFENPYEPLSFSTLRERVDERDSGKFNYHLGKLVDRFVRKTDEGYELTLAGWQIVGAILAGTYTDSGAIDPIDLDVACPECAGTTRLTYEDERATVACVDCDTQLSSAGVPPGVIEGYDREEIPYVFEQWMRALIDQAERGFCISCSGRIVPEVLVDCEDEHLGQIDEPHVKYSCQRCPEIVSLALGSALLSHPAVVGFHYDHGVDLRTARTWSLDWARRGAAVTESRDPLRARVDITLDGDTLTLVVDDTLEVVEVRDSRTA</sequence>
<evidence type="ECO:0000259" key="2">
    <source>
        <dbReference type="Pfam" id="PF24042"/>
    </source>
</evidence>
<dbReference type="STRING" id="553466.SAMN04487950_0924"/>
<dbReference type="InterPro" id="IPR055775">
    <property type="entry name" value="DUF7351"/>
</dbReference>
<dbReference type="Pfam" id="PF24038">
    <property type="entry name" value="DUF7347"/>
    <property type="match status" value="1"/>
</dbReference>
<dbReference type="InterPro" id="IPR036388">
    <property type="entry name" value="WH-like_DNA-bd_sf"/>
</dbReference>
<dbReference type="AlphaFoldDB" id="A0A1I4C3X3"/>
<reference evidence="4" key="1">
    <citation type="submission" date="2016-10" db="EMBL/GenBank/DDBJ databases">
        <authorList>
            <person name="Varghese N."/>
            <person name="Submissions S."/>
        </authorList>
    </citation>
    <scope>NUCLEOTIDE SEQUENCE [LARGE SCALE GENOMIC DNA]</scope>
    <source>
        <strain evidence="4">CGMCC 1.7738</strain>
    </source>
</reference>
<dbReference type="Gene3D" id="1.10.10.10">
    <property type="entry name" value="Winged helix-like DNA-binding domain superfamily/Winged helix DNA-binding domain"/>
    <property type="match status" value="1"/>
</dbReference>
<dbReference type="Pfam" id="PF24042">
    <property type="entry name" value="DUF7351"/>
    <property type="match status" value="1"/>
</dbReference>
<keyword evidence="4" id="KW-1185">Reference proteome</keyword>
<proteinExistence type="predicted"/>
<feature type="domain" description="DUF7351" evidence="2">
    <location>
        <begin position="102"/>
        <end position="281"/>
    </location>
</feature>
<gene>
    <name evidence="3" type="ORF">SAMN04487950_0924</name>
</gene>